<evidence type="ECO:0000256" key="1">
    <source>
        <dbReference type="SAM" id="Phobius"/>
    </source>
</evidence>
<dbReference type="RefSeq" id="WP_344364770.1">
    <property type="nucleotide sequence ID" value="NZ_BAAASR010000027.1"/>
</dbReference>
<dbReference type="EMBL" id="BAAASR010000027">
    <property type="protein sequence ID" value="GAA2509603.1"/>
    <property type="molecule type" value="Genomic_DNA"/>
</dbReference>
<comment type="caution">
    <text evidence="2">The sequence shown here is derived from an EMBL/GenBank/DDBJ whole genome shotgun (WGS) entry which is preliminary data.</text>
</comment>
<gene>
    <name evidence="2" type="ORF">GCM10010393_48210</name>
</gene>
<feature type="transmembrane region" description="Helical" evidence="1">
    <location>
        <begin position="44"/>
        <end position="66"/>
    </location>
</feature>
<name>A0ABN3MV89_9ACTN</name>
<keyword evidence="1" id="KW-0472">Membrane</keyword>
<evidence type="ECO:0008006" key="4">
    <source>
        <dbReference type="Google" id="ProtNLM"/>
    </source>
</evidence>
<protein>
    <recommendedName>
        <fullName evidence="4">CU044_5270 family protein</fullName>
    </recommendedName>
</protein>
<proteinExistence type="predicted"/>
<keyword evidence="3" id="KW-1185">Reference proteome</keyword>
<accession>A0ABN3MV89</accession>
<sequence>MDEMRTLQDFRADAPDADRARLAPGRQRLLDEIGRPRRRLRGGWLLAVAGAVSGVVVAAVLVTHVVPPSDGPRVKAEYATPPEPRDGQWLYRKVLTRQSTLNFRDDNNPVTEKGPGWKPYWTHAAETWTQYGSGKTRKALPAGGMESVVGTSPLGAPKDTRAKLARMPNEPLELMRALRDIITMPKGDPAALDIADYRRIRFAFTELDAIPPKVRLSLFRTLRMIPGVTVRQEPAEDALGRPAIAVHWSDDNEFTQDTHRRDELLLDPETYEFLGERTLLLAGGMIDSKVTTKDTLIQVTAVEKTAVVDKSGTRP</sequence>
<organism evidence="2 3">
    <name type="scientific">Streptomyces gobitricini</name>
    <dbReference type="NCBI Taxonomy" id="68211"/>
    <lineage>
        <taxon>Bacteria</taxon>
        <taxon>Bacillati</taxon>
        <taxon>Actinomycetota</taxon>
        <taxon>Actinomycetes</taxon>
        <taxon>Kitasatosporales</taxon>
        <taxon>Streptomycetaceae</taxon>
        <taxon>Streptomyces</taxon>
    </lineage>
</organism>
<keyword evidence="1" id="KW-0812">Transmembrane</keyword>
<reference evidence="2 3" key="1">
    <citation type="journal article" date="2019" name="Int. J. Syst. Evol. Microbiol.">
        <title>The Global Catalogue of Microorganisms (GCM) 10K type strain sequencing project: providing services to taxonomists for standard genome sequencing and annotation.</title>
        <authorList>
            <consortium name="The Broad Institute Genomics Platform"/>
            <consortium name="The Broad Institute Genome Sequencing Center for Infectious Disease"/>
            <person name="Wu L."/>
            <person name="Ma J."/>
        </authorList>
    </citation>
    <scope>NUCLEOTIDE SEQUENCE [LARGE SCALE GENOMIC DNA]</scope>
    <source>
        <strain evidence="2 3">JCM 5062</strain>
    </source>
</reference>
<dbReference type="Proteomes" id="UP001499942">
    <property type="component" value="Unassembled WGS sequence"/>
</dbReference>
<keyword evidence="1" id="KW-1133">Transmembrane helix</keyword>
<evidence type="ECO:0000313" key="2">
    <source>
        <dbReference type="EMBL" id="GAA2509603.1"/>
    </source>
</evidence>
<evidence type="ECO:0000313" key="3">
    <source>
        <dbReference type="Proteomes" id="UP001499942"/>
    </source>
</evidence>